<dbReference type="Proteomes" id="UP000199214">
    <property type="component" value="Unassembled WGS sequence"/>
</dbReference>
<dbReference type="InterPro" id="IPR027599">
    <property type="entry name" value="PqqD-rel_X"/>
</dbReference>
<dbReference type="NCBIfam" id="TIGR04353">
    <property type="entry name" value="PqqD_rel_X"/>
    <property type="match status" value="1"/>
</dbReference>
<keyword evidence="2" id="KW-1185">Reference proteome</keyword>
<reference evidence="2" key="1">
    <citation type="submission" date="2016-10" db="EMBL/GenBank/DDBJ databases">
        <authorList>
            <person name="Varghese N."/>
            <person name="Submissions S."/>
        </authorList>
    </citation>
    <scope>NUCLEOTIDE SEQUENCE [LARGE SCALE GENOMIC DNA]</scope>
    <source>
        <strain evidence="2">JS21-1</strain>
    </source>
</reference>
<evidence type="ECO:0000313" key="2">
    <source>
        <dbReference type="Proteomes" id="UP000199214"/>
    </source>
</evidence>
<dbReference type="RefSeq" id="WP_245708556.1">
    <property type="nucleotide sequence ID" value="NZ_FNZZ01000006.1"/>
</dbReference>
<gene>
    <name evidence="1" type="ORF">SAMN05216382_2881</name>
</gene>
<dbReference type="STRING" id="1855283.SAMN05216382_2881"/>
<dbReference type="AlphaFoldDB" id="A0A1H7U010"/>
<organism evidence="1 2">
    <name type="scientific">Sphingomonas palmae</name>
    <dbReference type="NCBI Taxonomy" id="1855283"/>
    <lineage>
        <taxon>Bacteria</taxon>
        <taxon>Pseudomonadati</taxon>
        <taxon>Pseudomonadota</taxon>
        <taxon>Alphaproteobacteria</taxon>
        <taxon>Sphingomonadales</taxon>
        <taxon>Sphingomonadaceae</taxon>
        <taxon>Sphingomonas</taxon>
    </lineage>
</organism>
<dbReference type="EMBL" id="FNZZ01000006">
    <property type="protein sequence ID" value="SEL90119.1"/>
    <property type="molecule type" value="Genomic_DNA"/>
</dbReference>
<proteinExistence type="predicted"/>
<accession>A0A1H7U010</accession>
<name>A0A1H7U010_9SPHN</name>
<sequence>MSATRYRAPPADALLIHPLDDLYALYHRASGMTHLLASPAPELLELLAERALTRDELLRALIERFEVADADADLLTARLEELVTVGLVHVT</sequence>
<protein>
    <submittedName>
        <fullName evidence="1">PqqD family protein, HPr-rel-A system</fullName>
    </submittedName>
</protein>
<evidence type="ECO:0000313" key="1">
    <source>
        <dbReference type="EMBL" id="SEL90119.1"/>
    </source>
</evidence>